<dbReference type="AlphaFoldDB" id="A0A0G4J7X4"/>
<reference evidence="2 3" key="1">
    <citation type="submission" date="2015-02" db="EMBL/GenBank/DDBJ databases">
        <authorList>
            <person name="Chooi Y.-H."/>
        </authorList>
    </citation>
    <scope>NUCLEOTIDE SEQUENCE [LARGE SCALE GENOMIC DNA]</scope>
    <source>
        <strain evidence="2">E3</strain>
    </source>
</reference>
<keyword evidence="1" id="KW-0812">Transmembrane</keyword>
<feature type="transmembrane region" description="Helical" evidence="1">
    <location>
        <begin position="433"/>
        <end position="456"/>
    </location>
</feature>
<keyword evidence="1" id="KW-1133">Transmembrane helix</keyword>
<proteinExistence type="predicted"/>
<evidence type="ECO:0000313" key="2">
    <source>
        <dbReference type="EMBL" id="CEP03650.1"/>
    </source>
</evidence>
<organism evidence="2 3">
    <name type="scientific">Plasmodiophora brassicae</name>
    <name type="common">Clubroot disease agent</name>
    <dbReference type="NCBI Taxonomy" id="37360"/>
    <lineage>
        <taxon>Eukaryota</taxon>
        <taxon>Sar</taxon>
        <taxon>Rhizaria</taxon>
        <taxon>Endomyxa</taxon>
        <taxon>Phytomyxea</taxon>
        <taxon>Plasmodiophorida</taxon>
        <taxon>Plasmodiophoridae</taxon>
        <taxon>Plasmodiophora</taxon>
    </lineage>
</organism>
<dbReference type="EMBL" id="CDSF01000155">
    <property type="protein sequence ID" value="CEP03650.1"/>
    <property type="molecule type" value="Genomic_DNA"/>
</dbReference>
<keyword evidence="3" id="KW-1185">Reference proteome</keyword>
<evidence type="ECO:0000256" key="1">
    <source>
        <dbReference type="SAM" id="Phobius"/>
    </source>
</evidence>
<gene>
    <name evidence="2" type="ORF">PBRA_003257</name>
</gene>
<keyword evidence="1" id="KW-0472">Membrane</keyword>
<evidence type="ECO:0000313" key="3">
    <source>
        <dbReference type="Proteomes" id="UP000039324"/>
    </source>
</evidence>
<accession>A0A0G4J7X4</accession>
<sequence length="483" mass="52557">MRCGPGGAARAVRGTGAATRFRDRTCRSQSHGMRASCYAQAQFVIDRCGCSMMLDAVPRNLWTGPLVPAMIMVAALVQRTNDARSVRRFEHRMNHIDGAPEIERPFLQACHELRQEREVALRHWQLGNTPGEPREQAIRELLLSNGVLRFLRLAAGSPLDIVLNSTESHAAVQDYLVYGGSKQLLEVYNQIRALPKCRARLGPPTFALIQPPGEECTPAPEDDAVPVNADAVMYLLNRSNASNSNPESDSVVVKYLPGVTIVNQSLPKAPSLQSSEAYPATNVSDIAVTLSCLPSNESLAATNVTNNTMNNRPDEYALASVCGLEKKDKITPANPSGQKAVNLATIIWSSGLLTARLLWRCFHLEPVSVAPFPDSRQHILKSRSGRFALGGALVGAAVMVGSSRVGAPQPSKLDKERRAASANGNENALPFPIWAWSMAVGAVALLGIITTLLFSWRLRRTAVLRYQKGQAARLNDLFNHECP</sequence>
<dbReference type="Proteomes" id="UP000039324">
    <property type="component" value="Unassembled WGS sequence"/>
</dbReference>
<protein>
    <submittedName>
        <fullName evidence="2">Uncharacterized protein</fullName>
    </submittedName>
</protein>
<name>A0A0G4J7X4_PLABS</name>